<evidence type="ECO:0000256" key="1">
    <source>
        <dbReference type="ARBA" id="ARBA00012513"/>
    </source>
</evidence>
<sequence>MESKLVAGRYRTVRELGRGGMGVVWLAEDEVIGRRVALKELRTSSRTELERVLREARTAGRVNSPAVVTVHDVLAEHGTTYLVMELVEAPTLADLMRAGPLPAPRVEEIGLAVLHALETAHAAGVVHRDVKPSNIMVLPQGGVKLADFGIARALDDPGLTATGGVMGSPGYMAPELFHGRPPSPASDLWALGATLFHAAEGRSPFLRETTAATMHAIMYEAPVPRRTTGPLAEVVLGLLAQSAEARLTAPRVRERLAERTRPVAHDADTVIIEAPTSLVTPVTDTRPGWDDEQPRPRRRIALLAGGAVVVTALALTAVFVLLPEAETGRASGVAGESSATTTSVTTSAASTVPTTEATTTTTTTTTAATAITTSAQAAPPPAPTTTTKPPRETSVFTRFRNAEGWHYSGSTLLGVPAGYTAEGPLGRLAATPEPGTRPLYSCVITNSRDRMSSVSSDCEKQQVYGLVGHIFTAKPADAPAQAIFRCNLGGHHFESLSPTCEGKTVEFQLGWVLGN</sequence>
<dbReference type="CDD" id="cd14014">
    <property type="entry name" value="STKc_PknB_like"/>
    <property type="match status" value="1"/>
</dbReference>
<keyword evidence="5 11" id="KW-0418">Kinase</keyword>
<keyword evidence="3" id="KW-0808">Transferase</keyword>
<name>K0KCH1_SACES</name>
<evidence type="ECO:0000256" key="6">
    <source>
        <dbReference type="ARBA" id="ARBA00022840"/>
    </source>
</evidence>
<reference evidence="11 12" key="1">
    <citation type="journal article" date="2012" name="BMC Genomics">
        <title>Complete genome sequence of Saccharothrix espanaensis DSM 44229T and comparison to the other completely sequenced Pseudonocardiaceae.</title>
        <authorList>
            <person name="Strobel T."/>
            <person name="Al-Dilaimi A."/>
            <person name="Blom J."/>
            <person name="Gessner A."/>
            <person name="Kalinowski J."/>
            <person name="Luzhetska M."/>
            <person name="Puhler A."/>
            <person name="Szczepanowski R."/>
            <person name="Bechthold A."/>
            <person name="Ruckert C."/>
        </authorList>
    </citation>
    <scope>NUCLEOTIDE SEQUENCE [LARGE SCALE GENOMIC DNA]</scope>
    <source>
        <strain evidence="12">ATCC 51144 / DSM 44229 / JCM 9112 / NBRC 15066 / NRRL 15764</strain>
    </source>
</reference>
<dbReference type="EC" id="2.7.11.1" evidence="1"/>
<keyword evidence="9" id="KW-0472">Membrane</keyword>
<gene>
    <name evidence="11" type="ordered locus">BN6_70730</name>
</gene>
<keyword evidence="12" id="KW-1185">Reference proteome</keyword>
<evidence type="ECO:0000313" key="12">
    <source>
        <dbReference type="Proteomes" id="UP000006281"/>
    </source>
</evidence>
<keyword evidence="6 7" id="KW-0067">ATP-binding</keyword>
<evidence type="ECO:0000313" key="11">
    <source>
        <dbReference type="EMBL" id="CCH34308.1"/>
    </source>
</evidence>
<dbReference type="HOGENOM" id="CLU_000288_63_44_11"/>
<dbReference type="InterPro" id="IPR000719">
    <property type="entry name" value="Prot_kinase_dom"/>
</dbReference>
<feature type="binding site" evidence="7">
    <location>
        <position position="39"/>
    </location>
    <ligand>
        <name>ATP</name>
        <dbReference type="ChEBI" id="CHEBI:30616"/>
    </ligand>
</feature>
<dbReference type="PROSITE" id="PS00108">
    <property type="entry name" value="PROTEIN_KINASE_ST"/>
    <property type="match status" value="1"/>
</dbReference>
<dbReference type="PATRIC" id="fig|1179773.3.peg.7147"/>
<proteinExistence type="predicted"/>
<dbReference type="GO" id="GO:0005524">
    <property type="term" value="F:ATP binding"/>
    <property type="evidence" value="ECO:0007669"/>
    <property type="project" value="UniProtKB-UniRule"/>
</dbReference>
<evidence type="ECO:0000256" key="3">
    <source>
        <dbReference type="ARBA" id="ARBA00022679"/>
    </source>
</evidence>
<keyword evidence="4 7" id="KW-0547">Nucleotide-binding</keyword>
<feature type="domain" description="Protein kinase" evidence="10">
    <location>
        <begin position="10"/>
        <end position="264"/>
    </location>
</feature>
<feature type="compositionally biased region" description="Low complexity" evidence="8">
    <location>
        <begin position="336"/>
        <end position="377"/>
    </location>
</feature>
<dbReference type="PANTHER" id="PTHR43289:SF6">
    <property type="entry name" value="SERINE_THREONINE-PROTEIN KINASE NEKL-3"/>
    <property type="match status" value="1"/>
</dbReference>
<protein>
    <recommendedName>
        <fullName evidence="1">non-specific serine/threonine protein kinase</fullName>
        <ecNumber evidence="1">2.7.11.1</ecNumber>
    </recommendedName>
</protein>
<dbReference type="InterPro" id="IPR008271">
    <property type="entry name" value="Ser/Thr_kinase_AS"/>
</dbReference>
<dbReference type="AlphaFoldDB" id="K0KCH1"/>
<organism evidence="11 12">
    <name type="scientific">Saccharothrix espanaensis (strain ATCC 51144 / DSM 44229 / JCM 9112 / NBRC 15066 / NRRL 15764)</name>
    <dbReference type="NCBI Taxonomy" id="1179773"/>
    <lineage>
        <taxon>Bacteria</taxon>
        <taxon>Bacillati</taxon>
        <taxon>Actinomycetota</taxon>
        <taxon>Actinomycetes</taxon>
        <taxon>Pseudonocardiales</taxon>
        <taxon>Pseudonocardiaceae</taxon>
        <taxon>Saccharothrix</taxon>
    </lineage>
</organism>
<dbReference type="STRING" id="1179773.BN6_70730"/>
<keyword evidence="9" id="KW-1133">Transmembrane helix</keyword>
<dbReference type="RefSeq" id="WP_015104419.1">
    <property type="nucleotide sequence ID" value="NC_019673.1"/>
</dbReference>
<dbReference type="SUPFAM" id="SSF56112">
    <property type="entry name" value="Protein kinase-like (PK-like)"/>
    <property type="match status" value="1"/>
</dbReference>
<evidence type="ECO:0000256" key="7">
    <source>
        <dbReference type="PROSITE-ProRule" id="PRU10141"/>
    </source>
</evidence>
<evidence type="ECO:0000256" key="4">
    <source>
        <dbReference type="ARBA" id="ARBA00022741"/>
    </source>
</evidence>
<dbReference type="Proteomes" id="UP000006281">
    <property type="component" value="Chromosome"/>
</dbReference>
<dbReference type="PANTHER" id="PTHR43289">
    <property type="entry name" value="MITOGEN-ACTIVATED PROTEIN KINASE KINASE KINASE 20-RELATED"/>
    <property type="match status" value="1"/>
</dbReference>
<evidence type="ECO:0000259" key="10">
    <source>
        <dbReference type="PROSITE" id="PS50011"/>
    </source>
</evidence>
<dbReference type="Gene3D" id="1.10.510.10">
    <property type="entry name" value="Transferase(Phosphotransferase) domain 1"/>
    <property type="match status" value="1"/>
</dbReference>
<dbReference type="Gene3D" id="3.30.200.20">
    <property type="entry name" value="Phosphorylase Kinase, domain 1"/>
    <property type="match status" value="1"/>
</dbReference>
<dbReference type="Pfam" id="PF00069">
    <property type="entry name" value="Pkinase"/>
    <property type="match status" value="1"/>
</dbReference>
<dbReference type="InterPro" id="IPR017441">
    <property type="entry name" value="Protein_kinase_ATP_BS"/>
</dbReference>
<evidence type="ECO:0000256" key="2">
    <source>
        <dbReference type="ARBA" id="ARBA00022527"/>
    </source>
</evidence>
<dbReference type="eggNOG" id="COG0515">
    <property type="taxonomic scope" value="Bacteria"/>
</dbReference>
<feature type="compositionally biased region" description="Low complexity" evidence="8">
    <location>
        <begin position="384"/>
        <end position="393"/>
    </location>
</feature>
<dbReference type="EMBL" id="HE804045">
    <property type="protein sequence ID" value="CCH34308.1"/>
    <property type="molecule type" value="Genomic_DNA"/>
</dbReference>
<feature type="transmembrane region" description="Helical" evidence="9">
    <location>
        <begin position="300"/>
        <end position="322"/>
    </location>
</feature>
<dbReference type="SMART" id="SM00220">
    <property type="entry name" value="S_TKc"/>
    <property type="match status" value="1"/>
</dbReference>
<dbReference type="InterPro" id="IPR011009">
    <property type="entry name" value="Kinase-like_dom_sf"/>
</dbReference>
<evidence type="ECO:0000256" key="5">
    <source>
        <dbReference type="ARBA" id="ARBA00022777"/>
    </source>
</evidence>
<dbReference type="PROSITE" id="PS50011">
    <property type="entry name" value="PROTEIN_KINASE_DOM"/>
    <property type="match status" value="1"/>
</dbReference>
<dbReference type="PROSITE" id="PS00107">
    <property type="entry name" value="PROTEIN_KINASE_ATP"/>
    <property type="match status" value="1"/>
</dbReference>
<accession>K0KCH1</accession>
<keyword evidence="9" id="KW-0812">Transmembrane</keyword>
<evidence type="ECO:0000256" key="8">
    <source>
        <dbReference type="SAM" id="MobiDB-lite"/>
    </source>
</evidence>
<dbReference type="BioCyc" id="SESP1179773:BN6_RS34125-MONOMER"/>
<keyword evidence="2 11" id="KW-0723">Serine/threonine-protein kinase</keyword>
<dbReference type="KEGG" id="sesp:BN6_70730"/>
<evidence type="ECO:0000256" key="9">
    <source>
        <dbReference type="SAM" id="Phobius"/>
    </source>
</evidence>
<feature type="region of interest" description="Disordered" evidence="8">
    <location>
        <begin position="328"/>
        <end position="393"/>
    </location>
</feature>
<dbReference type="GO" id="GO:0004674">
    <property type="term" value="F:protein serine/threonine kinase activity"/>
    <property type="evidence" value="ECO:0007669"/>
    <property type="project" value="UniProtKB-KW"/>
</dbReference>